<comment type="caution">
    <text evidence="1">The sequence shown here is derived from an EMBL/GenBank/DDBJ whole genome shotgun (WGS) entry which is preliminary data.</text>
</comment>
<reference evidence="1" key="2">
    <citation type="submission" date="2020-09" db="EMBL/GenBank/DDBJ databases">
        <authorList>
            <person name="Sun Q."/>
            <person name="Ohkuma M."/>
        </authorList>
    </citation>
    <scope>NUCLEOTIDE SEQUENCE</scope>
    <source>
        <strain evidence="1">JCM 19831</strain>
    </source>
</reference>
<proteinExistence type="predicted"/>
<organism evidence="1 2">
    <name type="scientific">Dactylosporangium sucinum</name>
    <dbReference type="NCBI Taxonomy" id="1424081"/>
    <lineage>
        <taxon>Bacteria</taxon>
        <taxon>Bacillati</taxon>
        <taxon>Actinomycetota</taxon>
        <taxon>Actinomycetes</taxon>
        <taxon>Micromonosporales</taxon>
        <taxon>Micromonosporaceae</taxon>
        <taxon>Dactylosporangium</taxon>
    </lineage>
</organism>
<evidence type="ECO:0000313" key="2">
    <source>
        <dbReference type="Proteomes" id="UP000642070"/>
    </source>
</evidence>
<name>A0A917TJ53_9ACTN</name>
<gene>
    <name evidence="1" type="ORF">GCM10007977_026750</name>
</gene>
<dbReference type="RefSeq" id="WP_190250109.1">
    <property type="nucleotide sequence ID" value="NZ_BMPI01000011.1"/>
</dbReference>
<dbReference type="Proteomes" id="UP000642070">
    <property type="component" value="Unassembled WGS sequence"/>
</dbReference>
<protein>
    <submittedName>
        <fullName evidence="1">Uncharacterized protein</fullName>
    </submittedName>
</protein>
<accession>A0A917TJ53</accession>
<sequence length="87" mass="9577">MLWLIAAALVLLALVILVVVAVKVGGTLRRFGVVAQSLQRRLLDGQRRVEPHLVQLQATVEALQPRLESMQEQALVLQARRGGDENS</sequence>
<dbReference type="AlphaFoldDB" id="A0A917TJ53"/>
<evidence type="ECO:0000313" key="1">
    <source>
        <dbReference type="EMBL" id="GGM24237.1"/>
    </source>
</evidence>
<reference evidence="1" key="1">
    <citation type="journal article" date="2014" name="Int. J. Syst. Evol. Microbiol.">
        <title>Complete genome sequence of Corynebacterium casei LMG S-19264T (=DSM 44701T), isolated from a smear-ripened cheese.</title>
        <authorList>
            <consortium name="US DOE Joint Genome Institute (JGI-PGF)"/>
            <person name="Walter F."/>
            <person name="Albersmeier A."/>
            <person name="Kalinowski J."/>
            <person name="Ruckert C."/>
        </authorList>
    </citation>
    <scope>NUCLEOTIDE SEQUENCE</scope>
    <source>
        <strain evidence="1">JCM 19831</strain>
    </source>
</reference>
<keyword evidence="2" id="KW-1185">Reference proteome</keyword>
<dbReference type="EMBL" id="BMPI01000011">
    <property type="protein sequence ID" value="GGM24237.1"/>
    <property type="molecule type" value="Genomic_DNA"/>
</dbReference>